<proteinExistence type="predicted"/>
<name>X0YWG2_9ZZZZ</name>
<evidence type="ECO:0000259" key="1">
    <source>
        <dbReference type="Pfam" id="PF01965"/>
    </source>
</evidence>
<sequence length="136" mass="14458">MRALIPVATGNEDIELVSLSDVLTRGGIDVILASVEEERRVRLMQGLCIETDCLLADVADEDFDAIVMAGGIPGAMRLSEAAGLRELLIRHHTAGAVVAAICLSPALVLEPAGVLEQCPHVTGNSQQIKTRERTFA</sequence>
<organism evidence="2">
    <name type="scientific">marine sediment metagenome</name>
    <dbReference type="NCBI Taxonomy" id="412755"/>
    <lineage>
        <taxon>unclassified sequences</taxon>
        <taxon>metagenomes</taxon>
        <taxon>ecological metagenomes</taxon>
    </lineage>
</organism>
<protein>
    <recommendedName>
        <fullName evidence="1">DJ-1/PfpI domain-containing protein</fullName>
    </recommendedName>
</protein>
<dbReference type="Pfam" id="PF01965">
    <property type="entry name" value="DJ-1_PfpI"/>
    <property type="match status" value="1"/>
</dbReference>
<dbReference type="GO" id="GO:1903189">
    <property type="term" value="P:glyoxal metabolic process"/>
    <property type="evidence" value="ECO:0007669"/>
    <property type="project" value="TreeGrafter"/>
</dbReference>
<dbReference type="PANTHER" id="PTHR48094:SF12">
    <property type="entry name" value="PARKINSON DISEASE PROTEIN 7 HOMOLOG"/>
    <property type="match status" value="1"/>
</dbReference>
<dbReference type="GO" id="GO:0005737">
    <property type="term" value="C:cytoplasm"/>
    <property type="evidence" value="ECO:0007669"/>
    <property type="project" value="TreeGrafter"/>
</dbReference>
<dbReference type="Gene3D" id="3.40.50.880">
    <property type="match status" value="1"/>
</dbReference>
<feature type="domain" description="DJ-1/PfpI" evidence="1">
    <location>
        <begin position="1"/>
        <end position="120"/>
    </location>
</feature>
<dbReference type="InterPro" id="IPR002818">
    <property type="entry name" value="DJ-1/PfpI"/>
</dbReference>
<dbReference type="InterPro" id="IPR050325">
    <property type="entry name" value="Prot/Nucl_acid_deglycase"/>
</dbReference>
<feature type="non-terminal residue" evidence="2">
    <location>
        <position position="136"/>
    </location>
</feature>
<dbReference type="SUPFAM" id="SSF52317">
    <property type="entry name" value="Class I glutamine amidotransferase-like"/>
    <property type="match status" value="1"/>
</dbReference>
<dbReference type="AlphaFoldDB" id="X0YWG2"/>
<reference evidence="2" key="1">
    <citation type="journal article" date="2014" name="Front. Microbiol.">
        <title>High frequency of phylogenetically diverse reductive dehalogenase-homologous genes in deep subseafloor sedimentary metagenomes.</title>
        <authorList>
            <person name="Kawai M."/>
            <person name="Futagami T."/>
            <person name="Toyoda A."/>
            <person name="Takaki Y."/>
            <person name="Nishi S."/>
            <person name="Hori S."/>
            <person name="Arai W."/>
            <person name="Tsubouchi T."/>
            <person name="Morono Y."/>
            <person name="Uchiyama I."/>
            <person name="Ito T."/>
            <person name="Fujiyama A."/>
            <person name="Inagaki F."/>
            <person name="Takami H."/>
        </authorList>
    </citation>
    <scope>NUCLEOTIDE SEQUENCE</scope>
    <source>
        <strain evidence="2">Expedition CK06-06</strain>
    </source>
</reference>
<accession>X0YWG2</accession>
<dbReference type="PANTHER" id="PTHR48094">
    <property type="entry name" value="PROTEIN/NUCLEIC ACID DEGLYCASE DJ-1-RELATED"/>
    <property type="match status" value="1"/>
</dbReference>
<gene>
    <name evidence="2" type="ORF">S01H1_77761</name>
</gene>
<dbReference type="EMBL" id="BARS01052285">
    <property type="protein sequence ID" value="GAG52643.1"/>
    <property type="molecule type" value="Genomic_DNA"/>
</dbReference>
<evidence type="ECO:0000313" key="2">
    <source>
        <dbReference type="EMBL" id="GAG52643.1"/>
    </source>
</evidence>
<comment type="caution">
    <text evidence="2">The sequence shown here is derived from an EMBL/GenBank/DDBJ whole genome shotgun (WGS) entry which is preliminary data.</text>
</comment>
<dbReference type="InterPro" id="IPR029062">
    <property type="entry name" value="Class_I_gatase-like"/>
</dbReference>